<dbReference type="Proteomes" id="UP000006882">
    <property type="component" value="Chromosome G3"/>
</dbReference>
<evidence type="ECO:0000313" key="3">
    <source>
        <dbReference type="EMBL" id="ONI19346.1"/>
    </source>
</evidence>
<dbReference type="AlphaFoldDB" id="A0A251Q675"/>
<reference evidence="3 4" key="1">
    <citation type="journal article" date="2013" name="Nat. Genet.">
        <title>The high-quality draft genome of peach (Prunus persica) identifies unique patterns of genetic diversity, domestication and genome evolution.</title>
        <authorList>
            <consortium name="International Peach Genome Initiative"/>
            <person name="Verde I."/>
            <person name="Abbott A.G."/>
            <person name="Scalabrin S."/>
            <person name="Jung S."/>
            <person name="Shu S."/>
            <person name="Marroni F."/>
            <person name="Zhebentyayeva T."/>
            <person name="Dettori M.T."/>
            <person name="Grimwood J."/>
            <person name="Cattonaro F."/>
            <person name="Zuccolo A."/>
            <person name="Rossini L."/>
            <person name="Jenkins J."/>
            <person name="Vendramin E."/>
            <person name="Meisel L.A."/>
            <person name="Decroocq V."/>
            <person name="Sosinski B."/>
            <person name="Prochnik S."/>
            <person name="Mitros T."/>
            <person name="Policriti A."/>
            <person name="Cipriani G."/>
            <person name="Dondini L."/>
            <person name="Ficklin S."/>
            <person name="Goodstein D.M."/>
            <person name="Xuan P."/>
            <person name="Del Fabbro C."/>
            <person name="Aramini V."/>
            <person name="Copetti D."/>
            <person name="Gonzalez S."/>
            <person name="Horner D.S."/>
            <person name="Falchi R."/>
            <person name="Lucas S."/>
            <person name="Mica E."/>
            <person name="Maldonado J."/>
            <person name="Lazzari B."/>
            <person name="Bielenberg D."/>
            <person name="Pirona R."/>
            <person name="Miculan M."/>
            <person name="Barakat A."/>
            <person name="Testolin R."/>
            <person name="Stella A."/>
            <person name="Tartarini S."/>
            <person name="Tonutti P."/>
            <person name="Arus P."/>
            <person name="Orellana A."/>
            <person name="Wells C."/>
            <person name="Main D."/>
            <person name="Vizzotto G."/>
            <person name="Silva H."/>
            <person name="Salamini F."/>
            <person name="Schmutz J."/>
            <person name="Morgante M."/>
            <person name="Rokhsar D.S."/>
        </authorList>
    </citation>
    <scope>NUCLEOTIDE SEQUENCE [LARGE SCALE GENOMIC DNA]</scope>
    <source>
        <strain evidence="4">cv. Nemared</strain>
    </source>
</reference>
<name>A0A251Q675_PRUPE</name>
<dbReference type="PROSITE" id="PS50891">
    <property type="entry name" value="LOB"/>
    <property type="match status" value="1"/>
</dbReference>
<dbReference type="OrthoDB" id="1893065at2759"/>
<evidence type="ECO:0000259" key="2">
    <source>
        <dbReference type="PROSITE" id="PS50891"/>
    </source>
</evidence>
<dbReference type="GO" id="GO:0006355">
    <property type="term" value="P:regulation of DNA-templated transcription"/>
    <property type="evidence" value="ECO:0000318"/>
    <property type="project" value="GO_Central"/>
</dbReference>
<dbReference type="Gramene" id="ONI19346">
    <property type="protein sequence ID" value="ONI19346"/>
    <property type="gene ID" value="PRUPE_3G273200"/>
</dbReference>
<evidence type="ECO:0000313" key="4">
    <source>
        <dbReference type="Proteomes" id="UP000006882"/>
    </source>
</evidence>
<dbReference type="PANTHER" id="PTHR31301:SF21">
    <property type="entry name" value="LOB DOMAIN-CONTAINING PROTEIN 27-RELATED"/>
    <property type="match status" value="1"/>
</dbReference>
<sequence>MIIKTIDECTFYPTMTIKGGTSQACAACKYQRRRCAKDCPLSPHFPADQPKMFQNAHRLYGVSNIMKIRKQVHPEQQNEAMRSIIYESNMRAKFPVTGCMGIINQLNFQLQQAIEELRYVRTHLVICKDQCQYRIPPSPPHYSSCPSSQLQLGMPSNNDASAALTIYQHQYQYASAGGGAAGMSFVANEYLANGLSAVYIDDNDVVKPLRVQHPYYSDNNVDQLMAVQSNLVSSQAFPIHQEMDVPHDYDDIPFDTIADDRQSYIESKDACESSAESSFKGTTQSIEHVSQNDLKSAAACFSLTSVK</sequence>
<dbReference type="Pfam" id="PF03195">
    <property type="entry name" value="LOB"/>
    <property type="match status" value="1"/>
</dbReference>
<organism evidence="3 4">
    <name type="scientific">Prunus persica</name>
    <name type="common">Peach</name>
    <name type="synonym">Amygdalus persica</name>
    <dbReference type="NCBI Taxonomy" id="3760"/>
    <lineage>
        <taxon>Eukaryota</taxon>
        <taxon>Viridiplantae</taxon>
        <taxon>Streptophyta</taxon>
        <taxon>Embryophyta</taxon>
        <taxon>Tracheophyta</taxon>
        <taxon>Spermatophyta</taxon>
        <taxon>Magnoliopsida</taxon>
        <taxon>eudicotyledons</taxon>
        <taxon>Gunneridae</taxon>
        <taxon>Pentapetalae</taxon>
        <taxon>rosids</taxon>
        <taxon>fabids</taxon>
        <taxon>Rosales</taxon>
        <taxon>Rosaceae</taxon>
        <taxon>Amygdaloideae</taxon>
        <taxon>Amygdaleae</taxon>
        <taxon>Prunus</taxon>
    </lineage>
</organism>
<dbReference type="GO" id="GO:0009556">
    <property type="term" value="P:microsporogenesis"/>
    <property type="evidence" value="ECO:0000318"/>
    <property type="project" value="GO_Central"/>
</dbReference>
<protein>
    <recommendedName>
        <fullName evidence="2">LOB domain-containing protein</fullName>
    </recommendedName>
</protein>
<dbReference type="GO" id="GO:0001216">
    <property type="term" value="F:DNA-binding transcription activator activity"/>
    <property type="evidence" value="ECO:0000318"/>
    <property type="project" value="GO_Central"/>
</dbReference>
<accession>A0A251Q675</accession>
<dbReference type="InterPro" id="IPR004883">
    <property type="entry name" value="LOB"/>
</dbReference>
<feature type="domain" description="LOB" evidence="2">
    <location>
        <begin position="23"/>
        <end position="124"/>
    </location>
</feature>
<dbReference type="eggNOG" id="ENOG502QTUX">
    <property type="taxonomic scope" value="Eukaryota"/>
</dbReference>
<comment type="similarity">
    <text evidence="1">Belongs to the LOB domain-containing protein family.</text>
</comment>
<dbReference type="SMR" id="A0A251Q675"/>
<dbReference type="EMBL" id="CM007653">
    <property type="protein sequence ID" value="ONI19346.1"/>
    <property type="molecule type" value="Genomic_DNA"/>
</dbReference>
<dbReference type="GO" id="GO:0005634">
    <property type="term" value="C:nucleus"/>
    <property type="evidence" value="ECO:0000318"/>
    <property type="project" value="GO_Central"/>
</dbReference>
<evidence type="ECO:0000256" key="1">
    <source>
        <dbReference type="ARBA" id="ARBA00005474"/>
    </source>
</evidence>
<dbReference type="STRING" id="3760.A0A251Q675"/>
<keyword evidence="4" id="KW-1185">Reference proteome</keyword>
<gene>
    <name evidence="3" type="ORF">PRUPE_3G273200</name>
</gene>
<dbReference type="PANTHER" id="PTHR31301">
    <property type="entry name" value="LOB DOMAIN-CONTAINING PROTEIN 4-RELATED"/>
    <property type="match status" value="1"/>
</dbReference>
<proteinExistence type="inferred from homology"/>